<protein>
    <submittedName>
        <fullName evidence="1">Unannotated protein</fullName>
    </submittedName>
</protein>
<name>A0A6J7HCT3_9ZZZZ</name>
<dbReference type="EMBL" id="CAFBNA010000003">
    <property type="protein sequence ID" value="CAB4918781.1"/>
    <property type="molecule type" value="Genomic_DNA"/>
</dbReference>
<accession>A0A6J7HCT3</accession>
<dbReference type="AlphaFoldDB" id="A0A6J7HCT3"/>
<evidence type="ECO:0000313" key="1">
    <source>
        <dbReference type="EMBL" id="CAB4918781.1"/>
    </source>
</evidence>
<reference evidence="1" key="1">
    <citation type="submission" date="2020-05" db="EMBL/GenBank/DDBJ databases">
        <authorList>
            <person name="Chiriac C."/>
            <person name="Salcher M."/>
            <person name="Ghai R."/>
            <person name="Kavagutti S V."/>
        </authorList>
    </citation>
    <scope>NUCLEOTIDE SEQUENCE</scope>
</reference>
<organism evidence="1">
    <name type="scientific">freshwater metagenome</name>
    <dbReference type="NCBI Taxonomy" id="449393"/>
    <lineage>
        <taxon>unclassified sequences</taxon>
        <taxon>metagenomes</taxon>
        <taxon>ecological metagenomes</taxon>
    </lineage>
</organism>
<proteinExistence type="predicted"/>
<gene>
    <name evidence="1" type="ORF">UFOPK3708_00131</name>
</gene>
<sequence>MKVEVTDIGPEMSGSRNADKRVEICAVEVDLTTCVVHRSTNVPDGFFEDPVG</sequence>